<comment type="pathway">
    <text evidence="1 9">Porphyrin-containing compound metabolism; protoporphyrin-IX biosynthesis; coproporphyrinogen-III from 5-aminolevulinate: step 3/4.</text>
</comment>
<evidence type="ECO:0000256" key="1">
    <source>
        <dbReference type="ARBA" id="ARBA00004772"/>
    </source>
</evidence>
<evidence type="ECO:0000256" key="8">
    <source>
        <dbReference type="ARBA" id="ARBA00048617"/>
    </source>
</evidence>
<protein>
    <recommendedName>
        <fullName evidence="7 9">Uroporphyrinogen-III synthase</fullName>
        <ecNumber evidence="3 9">4.2.1.75</ecNumber>
    </recommendedName>
</protein>
<dbReference type="Proteomes" id="UP001548832">
    <property type="component" value="Unassembled WGS sequence"/>
</dbReference>
<evidence type="ECO:0000256" key="2">
    <source>
        <dbReference type="ARBA" id="ARBA00008133"/>
    </source>
</evidence>
<organism evidence="11 12">
    <name type="scientific">Mesorhizobium shangrilense</name>
    <dbReference type="NCBI Taxonomy" id="460060"/>
    <lineage>
        <taxon>Bacteria</taxon>
        <taxon>Pseudomonadati</taxon>
        <taxon>Pseudomonadota</taxon>
        <taxon>Alphaproteobacteria</taxon>
        <taxon>Hyphomicrobiales</taxon>
        <taxon>Phyllobacteriaceae</taxon>
        <taxon>Mesorhizobium</taxon>
    </lineage>
</organism>
<gene>
    <name evidence="11" type="ORF">ABVQ20_36265</name>
</gene>
<comment type="catalytic activity">
    <reaction evidence="8 9">
        <text>hydroxymethylbilane = uroporphyrinogen III + H2O</text>
        <dbReference type="Rhea" id="RHEA:18965"/>
        <dbReference type="ChEBI" id="CHEBI:15377"/>
        <dbReference type="ChEBI" id="CHEBI:57308"/>
        <dbReference type="ChEBI" id="CHEBI:57845"/>
        <dbReference type="EC" id="4.2.1.75"/>
    </reaction>
</comment>
<dbReference type="GO" id="GO:0004852">
    <property type="term" value="F:uroporphyrinogen-III synthase activity"/>
    <property type="evidence" value="ECO:0007669"/>
    <property type="project" value="UniProtKB-EC"/>
</dbReference>
<evidence type="ECO:0000256" key="4">
    <source>
        <dbReference type="ARBA" id="ARBA00023239"/>
    </source>
</evidence>
<dbReference type="Gene3D" id="3.40.50.10090">
    <property type="match status" value="2"/>
</dbReference>
<dbReference type="InterPro" id="IPR036108">
    <property type="entry name" value="4pyrrol_syn_uPrphyn_synt_sf"/>
</dbReference>
<comment type="caution">
    <text evidence="11">The sequence shown here is derived from an EMBL/GenBank/DDBJ whole genome shotgun (WGS) entry which is preliminary data.</text>
</comment>
<evidence type="ECO:0000256" key="7">
    <source>
        <dbReference type="ARBA" id="ARBA00040167"/>
    </source>
</evidence>
<dbReference type="PANTHER" id="PTHR38042:SF1">
    <property type="entry name" value="UROPORPHYRINOGEN-III SYNTHASE, CHLOROPLASTIC"/>
    <property type="match status" value="1"/>
</dbReference>
<evidence type="ECO:0000256" key="5">
    <source>
        <dbReference type="ARBA" id="ARBA00023244"/>
    </source>
</evidence>
<dbReference type="SUPFAM" id="SSF69618">
    <property type="entry name" value="HemD-like"/>
    <property type="match status" value="1"/>
</dbReference>
<reference evidence="11 12" key="1">
    <citation type="submission" date="2024-06" db="EMBL/GenBank/DDBJ databases">
        <authorList>
            <person name="Kim D.-U."/>
        </authorList>
    </citation>
    <scope>NUCLEOTIDE SEQUENCE [LARGE SCALE GENOMIC DNA]</scope>
    <source>
        <strain evidence="11 12">KACC15460</strain>
    </source>
</reference>
<sequence length="238" mass="25336">MVRVLVTRPEPGASRTARRLQETGFQPVLLPLTKTVALPVETGLVAKNAIAVLITSANAIRHAPKEIIAALAALPCHAVGKRTAEAARAAGFLTVNEGPGNAEALADMLADRLSGKAVIYLCGRVRFPAFEARLKAAGVWVHPIETYDTVAPAYSDAAVIGHLSGLPVDAVLLYSAKAAATMQALARRPALHDLFEKTRVFALSRRIAAVLDEAASEKIRVAAEPDEEALLELLRGWR</sequence>
<comment type="function">
    <text evidence="6 9">Catalyzes cyclization of the linear tetrapyrrole, hydroxymethylbilane, to the macrocyclic uroporphyrinogen III.</text>
</comment>
<dbReference type="EC" id="4.2.1.75" evidence="3 9"/>
<keyword evidence="4 9" id="KW-0456">Lyase</keyword>
<evidence type="ECO:0000256" key="6">
    <source>
        <dbReference type="ARBA" id="ARBA00037589"/>
    </source>
</evidence>
<keyword evidence="12" id="KW-1185">Reference proteome</keyword>
<comment type="similarity">
    <text evidence="2 9">Belongs to the uroporphyrinogen-III synthase family.</text>
</comment>
<accession>A0ABV2DQW3</accession>
<feature type="domain" description="Tetrapyrrole biosynthesis uroporphyrinogen III synthase" evidence="10">
    <location>
        <begin position="15"/>
        <end position="232"/>
    </location>
</feature>
<evidence type="ECO:0000256" key="3">
    <source>
        <dbReference type="ARBA" id="ARBA00013109"/>
    </source>
</evidence>
<proteinExistence type="inferred from homology"/>
<dbReference type="InterPro" id="IPR039793">
    <property type="entry name" value="UROS/Hem4"/>
</dbReference>
<dbReference type="EMBL" id="JBEWSZ010000009">
    <property type="protein sequence ID" value="MET2832411.1"/>
    <property type="molecule type" value="Genomic_DNA"/>
</dbReference>
<evidence type="ECO:0000256" key="9">
    <source>
        <dbReference type="RuleBase" id="RU366031"/>
    </source>
</evidence>
<dbReference type="PANTHER" id="PTHR38042">
    <property type="entry name" value="UROPORPHYRINOGEN-III SYNTHASE, CHLOROPLASTIC"/>
    <property type="match status" value="1"/>
</dbReference>
<dbReference type="RefSeq" id="WP_354464632.1">
    <property type="nucleotide sequence ID" value="NZ_JBEWSZ010000009.1"/>
</dbReference>
<dbReference type="NCBIfam" id="NF006621">
    <property type="entry name" value="PRK09189.1"/>
    <property type="match status" value="1"/>
</dbReference>
<evidence type="ECO:0000259" key="10">
    <source>
        <dbReference type="Pfam" id="PF02602"/>
    </source>
</evidence>
<dbReference type="CDD" id="cd06578">
    <property type="entry name" value="HemD"/>
    <property type="match status" value="1"/>
</dbReference>
<evidence type="ECO:0000313" key="11">
    <source>
        <dbReference type="EMBL" id="MET2832411.1"/>
    </source>
</evidence>
<dbReference type="Pfam" id="PF02602">
    <property type="entry name" value="HEM4"/>
    <property type="match status" value="1"/>
</dbReference>
<evidence type="ECO:0000313" key="12">
    <source>
        <dbReference type="Proteomes" id="UP001548832"/>
    </source>
</evidence>
<name>A0ABV2DQW3_9HYPH</name>
<keyword evidence="5 9" id="KW-0627">Porphyrin biosynthesis</keyword>
<dbReference type="InterPro" id="IPR003754">
    <property type="entry name" value="4pyrrol_synth_uPrphyn_synth"/>
</dbReference>